<evidence type="ECO:0000313" key="4">
    <source>
        <dbReference type="Proteomes" id="UP001373714"/>
    </source>
</evidence>
<dbReference type="AlphaFoldDB" id="A0AAV9VNS9"/>
<evidence type="ECO:0000256" key="1">
    <source>
        <dbReference type="SAM" id="MobiDB-lite"/>
    </source>
</evidence>
<sequence length="781" mass="87000">MAHATTASASSQTQSAVDAILKNLKKNILPDYPLRLTQASDNTDARRHRGTCEHCYQNNDNCFCYAHHTFLSREEMTTYPDRASSLDNALPSKSASSKQAVAPASLPYTGAASRPMGKKPLSLSEYKNKKRMQDGGSGAGRSSTPKDAASPAEASVSKDHPTKSKISQSNTHTLSDSLGGHPDSDRPTKKLKTSNSTSRLDSPVLAATVSSKNTLPRSPSKRPPAQDEPTPNPEKKTSKTQASKREAANPRPKSPITAPKDNARHRRSPSPPDRPRERPKKEDRESKRSERHAKDHSKPVLPKMLSPLPDELNRLVDEWEQERKKEMDWGSMDDEPPKRSKKGLEKSLSHASTKSSKLDNDSRPTKVDRRVDRLEANERDTEARSRSQGQSPRIGFKVPAKRPPADMVPPTTKRQMIRLSYGVHNVDRVVDILESEVDHGRRSKYVREDSYLTDQTSEKGAARDRSPHLPTRVSINNLKQAATVKNSLNGKSATPTRRIASSSEQPKSTEREPKARNSAGSPDVPESSGSSDTEKLKNQAAKFLDLGIKLKHKADGALGVKTSNEEQSLSNASIYACHSVIAYFLSFGLEDELRRRDNRSSTSEGWRGVLQYIEFLLNSRLKANTELHALLYQMGGVCSERVSAYEQQRFMTISLGDPTRLTDGNGKEFLDSIKRCRNNLLHILQKNQEWWKLGHQRLPWSTIETEYKKTWAKHSPHIPRNKSLVPGQYLTPYYLPLYSGSSAFEAASFAWMVTQEWASGAGFSLDTGLVLTWPKKDSRSA</sequence>
<feature type="region of interest" description="Disordered" evidence="1">
    <location>
        <begin position="435"/>
        <end position="534"/>
    </location>
</feature>
<proteinExistence type="predicted"/>
<feature type="compositionally biased region" description="Polar residues" evidence="1">
    <location>
        <begin position="473"/>
        <end position="506"/>
    </location>
</feature>
<feature type="compositionally biased region" description="Polar residues" evidence="1">
    <location>
        <begin position="208"/>
        <end position="217"/>
    </location>
</feature>
<accession>A0AAV9VNS9</accession>
<organism evidence="3 4">
    <name type="scientific">Orbilia blumenaviensis</name>
    <dbReference type="NCBI Taxonomy" id="1796055"/>
    <lineage>
        <taxon>Eukaryota</taxon>
        <taxon>Fungi</taxon>
        <taxon>Dikarya</taxon>
        <taxon>Ascomycota</taxon>
        <taxon>Pezizomycotina</taxon>
        <taxon>Orbiliomycetes</taxon>
        <taxon>Orbiliales</taxon>
        <taxon>Orbiliaceae</taxon>
        <taxon>Orbilia</taxon>
    </lineage>
</organism>
<feature type="compositionally biased region" description="Basic and acidic residues" evidence="1">
    <location>
        <begin position="435"/>
        <end position="467"/>
    </location>
</feature>
<dbReference type="Pfam" id="PF21204">
    <property type="entry name" value="Ebp1_C"/>
    <property type="match status" value="1"/>
</dbReference>
<feature type="compositionally biased region" description="Basic and acidic residues" evidence="1">
    <location>
        <begin position="273"/>
        <end position="298"/>
    </location>
</feature>
<evidence type="ECO:0000259" key="2">
    <source>
        <dbReference type="Pfam" id="PF21204"/>
    </source>
</evidence>
<gene>
    <name evidence="3" type="ORF">TWF730_000745</name>
</gene>
<feature type="compositionally biased region" description="Polar residues" evidence="1">
    <location>
        <begin position="85"/>
        <end position="99"/>
    </location>
</feature>
<feature type="compositionally biased region" description="Basic and acidic residues" evidence="1">
    <location>
        <begin position="311"/>
        <end position="328"/>
    </location>
</feature>
<reference evidence="3 4" key="1">
    <citation type="submission" date="2019-10" db="EMBL/GenBank/DDBJ databases">
        <authorList>
            <person name="Palmer J.M."/>
        </authorList>
    </citation>
    <scope>NUCLEOTIDE SEQUENCE [LARGE SCALE GENOMIC DNA]</scope>
    <source>
        <strain evidence="3 4">TWF730</strain>
    </source>
</reference>
<protein>
    <recommendedName>
        <fullName evidence="2">Ell binding protein Ebp1 C-terminal domain-containing protein</fullName>
    </recommendedName>
</protein>
<comment type="caution">
    <text evidence="3">The sequence shown here is derived from an EMBL/GenBank/DDBJ whole genome shotgun (WGS) entry which is preliminary data.</text>
</comment>
<keyword evidence="4" id="KW-1185">Reference proteome</keyword>
<feature type="compositionally biased region" description="Basic and acidic residues" evidence="1">
    <location>
        <begin position="233"/>
        <end position="248"/>
    </location>
</feature>
<evidence type="ECO:0000313" key="3">
    <source>
        <dbReference type="EMBL" id="KAK6363306.1"/>
    </source>
</evidence>
<dbReference type="InterPro" id="IPR049403">
    <property type="entry name" value="Ebp1_C"/>
</dbReference>
<feature type="region of interest" description="Disordered" evidence="1">
    <location>
        <begin position="82"/>
        <end position="413"/>
    </location>
</feature>
<dbReference type="Proteomes" id="UP001373714">
    <property type="component" value="Unassembled WGS sequence"/>
</dbReference>
<feature type="domain" description="Ell binding protein Ebp1 C-terminal" evidence="2">
    <location>
        <begin position="497"/>
        <end position="658"/>
    </location>
</feature>
<feature type="compositionally biased region" description="Basic and acidic residues" evidence="1">
    <location>
        <begin position="356"/>
        <end position="385"/>
    </location>
</feature>
<feature type="compositionally biased region" description="Basic and acidic residues" evidence="1">
    <location>
        <begin position="335"/>
        <end position="348"/>
    </location>
</feature>
<name>A0AAV9VNS9_9PEZI</name>
<feature type="compositionally biased region" description="Polar residues" evidence="1">
    <location>
        <begin position="164"/>
        <end position="176"/>
    </location>
</feature>
<dbReference type="EMBL" id="JAVHNS010000001">
    <property type="protein sequence ID" value="KAK6363306.1"/>
    <property type="molecule type" value="Genomic_DNA"/>
</dbReference>